<dbReference type="SUPFAM" id="SSF56112">
    <property type="entry name" value="Protein kinase-like (PK-like)"/>
    <property type="match status" value="1"/>
</dbReference>
<proteinExistence type="inferred from homology"/>
<feature type="domain" description="Protein kinase" evidence="12">
    <location>
        <begin position="112"/>
        <end position="404"/>
    </location>
</feature>
<gene>
    <name evidence="13" type="ORF">NDES1114_LOCUS8707</name>
</gene>
<dbReference type="EMBL" id="HBGF01013179">
    <property type="protein sequence ID" value="CAD9103826.1"/>
    <property type="molecule type" value="Transcribed_RNA"/>
</dbReference>
<dbReference type="GO" id="GO:0004708">
    <property type="term" value="F:MAP kinase kinase activity"/>
    <property type="evidence" value="ECO:0007669"/>
    <property type="project" value="UniProtKB-EC"/>
</dbReference>
<dbReference type="GO" id="GO:0005524">
    <property type="term" value="F:ATP binding"/>
    <property type="evidence" value="ECO:0007669"/>
    <property type="project" value="UniProtKB-UniRule"/>
</dbReference>
<evidence type="ECO:0000256" key="1">
    <source>
        <dbReference type="ARBA" id="ARBA00022679"/>
    </source>
</evidence>
<feature type="region of interest" description="Disordered" evidence="11">
    <location>
        <begin position="406"/>
        <end position="427"/>
    </location>
</feature>
<comment type="catalytic activity">
    <reaction evidence="9">
        <text>L-tyrosyl-[protein] + ATP = O-phospho-L-tyrosyl-[protein] + ADP + H(+)</text>
        <dbReference type="Rhea" id="RHEA:10596"/>
        <dbReference type="Rhea" id="RHEA-COMP:10136"/>
        <dbReference type="Rhea" id="RHEA-COMP:20101"/>
        <dbReference type="ChEBI" id="CHEBI:15378"/>
        <dbReference type="ChEBI" id="CHEBI:30616"/>
        <dbReference type="ChEBI" id="CHEBI:46858"/>
        <dbReference type="ChEBI" id="CHEBI:61978"/>
        <dbReference type="ChEBI" id="CHEBI:456216"/>
        <dbReference type="EC" id="2.7.12.2"/>
    </reaction>
</comment>
<keyword evidence="4 10" id="KW-0067">ATP-binding</keyword>
<dbReference type="PANTHER" id="PTHR48013:SF9">
    <property type="entry name" value="DUAL SPECIFICITY MITOGEN-ACTIVATED PROTEIN KINASE KINASE 5"/>
    <property type="match status" value="1"/>
</dbReference>
<keyword evidence="1" id="KW-0808">Transferase</keyword>
<evidence type="ECO:0000256" key="2">
    <source>
        <dbReference type="ARBA" id="ARBA00022741"/>
    </source>
</evidence>
<evidence type="ECO:0000256" key="7">
    <source>
        <dbReference type="ARBA" id="ARBA00049014"/>
    </source>
</evidence>
<dbReference type="PROSITE" id="PS00107">
    <property type="entry name" value="PROTEIN_KINASE_ATP"/>
    <property type="match status" value="1"/>
</dbReference>
<dbReference type="AlphaFoldDB" id="A0A7S1LGX3"/>
<keyword evidence="3" id="KW-0418">Kinase</keyword>
<dbReference type="Gene3D" id="1.10.510.10">
    <property type="entry name" value="Transferase(Phosphotransferase) domain 1"/>
    <property type="match status" value="1"/>
</dbReference>
<dbReference type="InterPro" id="IPR011009">
    <property type="entry name" value="Kinase-like_dom_sf"/>
</dbReference>
<evidence type="ECO:0000256" key="8">
    <source>
        <dbReference type="ARBA" id="ARBA00049299"/>
    </source>
</evidence>
<evidence type="ECO:0000313" key="13">
    <source>
        <dbReference type="EMBL" id="CAD9103826.1"/>
    </source>
</evidence>
<comment type="similarity">
    <text evidence="5">Belongs to the protein kinase superfamily. STE Ser/Thr protein kinase family. MAP kinase kinase subfamily.</text>
</comment>
<evidence type="ECO:0000256" key="9">
    <source>
        <dbReference type="ARBA" id="ARBA00051693"/>
    </source>
</evidence>
<organism evidence="13">
    <name type="scientific">Neobodo designis</name>
    <name type="common">Flagellated protozoan</name>
    <name type="synonym">Bodo designis</name>
    <dbReference type="NCBI Taxonomy" id="312471"/>
    <lineage>
        <taxon>Eukaryota</taxon>
        <taxon>Discoba</taxon>
        <taxon>Euglenozoa</taxon>
        <taxon>Kinetoplastea</taxon>
        <taxon>Metakinetoplastina</taxon>
        <taxon>Neobodonida</taxon>
        <taxon>Neobodo</taxon>
    </lineage>
</organism>
<evidence type="ECO:0000256" key="5">
    <source>
        <dbReference type="ARBA" id="ARBA00038035"/>
    </source>
</evidence>
<feature type="region of interest" description="Disordered" evidence="11">
    <location>
        <begin position="1"/>
        <end position="30"/>
    </location>
</feature>
<dbReference type="InterPro" id="IPR017441">
    <property type="entry name" value="Protein_kinase_ATP_BS"/>
</dbReference>
<evidence type="ECO:0000259" key="12">
    <source>
        <dbReference type="PROSITE" id="PS50011"/>
    </source>
</evidence>
<evidence type="ECO:0000256" key="3">
    <source>
        <dbReference type="ARBA" id="ARBA00022777"/>
    </source>
</evidence>
<evidence type="ECO:0000256" key="10">
    <source>
        <dbReference type="PROSITE-ProRule" id="PRU10141"/>
    </source>
</evidence>
<reference evidence="13" key="1">
    <citation type="submission" date="2021-01" db="EMBL/GenBank/DDBJ databases">
        <authorList>
            <person name="Corre E."/>
            <person name="Pelletier E."/>
            <person name="Niang G."/>
            <person name="Scheremetjew M."/>
            <person name="Finn R."/>
            <person name="Kale V."/>
            <person name="Holt S."/>
            <person name="Cochrane G."/>
            <person name="Meng A."/>
            <person name="Brown T."/>
            <person name="Cohen L."/>
        </authorList>
    </citation>
    <scope>NUCLEOTIDE SEQUENCE</scope>
    <source>
        <strain evidence="13">CCAP 1951/1</strain>
    </source>
</reference>
<dbReference type="PROSITE" id="PS50011">
    <property type="entry name" value="PROTEIN_KINASE_DOM"/>
    <property type="match status" value="1"/>
</dbReference>
<comment type="catalytic activity">
    <reaction evidence="8">
        <text>L-threonyl-[protein] + ATP = O-phospho-L-threonyl-[protein] + ADP + H(+)</text>
        <dbReference type="Rhea" id="RHEA:46608"/>
        <dbReference type="Rhea" id="RHEA-COMP:11060"/>
        <dbReference type="Rhea" id="RHEA-COMP:11605"/>
        <dbReference type="ChEBI" id="CHEBI:15378"/>
        <dbReference type="ChEBI" id="CHEBI:30013"/>
        <dbReference type="ChEBI" id="CHEBI:30616"/>
        <dbReference type="ChEBI" id="CHEBI:61977"/>
        <dbReference type="ChEBI" id="CHEBI:456216"/>
        <dbReference type="EC" id="2.7.12.2"/>
    </reaction>
</comment>
<protein>
    <recommendedName>
        <fullName evidence="6">mitogen-activated protein kinase kinase</fullName>
        <ecNumber evidence="6">2.7.12.2</ecNumber>
    </recommendedName>
</protein>
<feature type="binding site" evidence="10">
    <location>
        <position position="150"/>
    </location>
    <ligand>
        <name>ATP</name>
        <dbReference type="ChEBI" id="CHEBI:30616"/>
    </ligand>
</feature>
<dbReference type="EC" id="2.7.12.2" evidence="6"/>
<evidence type="ECO:0000256" key="4">
    <source>
        <dbReference type="ARBA" id="ARBA00022840"/>
    </source>
</evidence>
<evidence type="ECO:0000256" key="11">
    <source>
        <dbReference type="SAM" id="MobiDB-lite"/>
    </source>
</evidence>
<keyword evidence="2 10" id="KW-0547">Nucleotide-binding</keyword>
<dbReference type="SMART" id="SM00220">
    <property type="entry name" value="S_TKc"/>
    <property type="match status" value="1"/>
</dbReference>
<evidence type="ECO:0000256" key="6">
    <source>
        <dbReference type="ARBA" id="ARBA00038999"/>
    </source>
</evidence>
<dbReference type="InterPro" id="IPR000719">
    <property type="entry name" value="Prot_kinase_dom"/>
</dbReference>
<accession>A0A7S1LGX3</accession>
<dbReference type="Pfam" id="PF00069">
    <property type="entry name" value="Pkinase"/>
    <property type="match status" value="1"/>
</dbReference>
<comment type="catalytic activity">
    <reaction evidence="7">
        <text>L-seryl-[protein] + ATP = O-phospho-L-seryl-[protein] + ADP + H(+)</text>
        <dbReference type="Rhea" id="RHEA:17989"/>
        <dbReference type="Rhea" id="RHEA-COMP:9863"/>
        <dbReference type="Rhea" id="RHEA-COMP:11604"/>
        <dbReference type="ChEBI" id="CHEBI:15378"/>
        <dbReference type="ChEBI" id="CHEBI:29999"/>
        <dbReference type="ChEBI" id="CHEBI:30616"/>
        <dbReference type="ChEBI" id="CHEBI:83421"/>
        <dbReference type="ChEBI" id="CHEBI:456216"/>
        <dbReference type="EC" id="2.7.12.2"/>
    </reaction>
</comment>
<sequence>MKTERSAHPYGTPPSLDPGLSLSNSAPEAHMGGCTLRNPLKRYAAVDSGASGSLPPSAVLRRKSTGAYPMLDNDSFGKSATAMPDTALVHLLGAADTPLVGAADDALEHTPTETETFLGRGQFGSVFKVSATAPVNGGGATPAPPPFARKRITLTSGDPAAMRTLRTELIVARRLQRSSAPHLLRVRNARAGQMDATIDMELLDAGPLSRFAPMRDEACVAAVARELLLGLKALHGEVRALHRDIKLQNILASRAGAVKLVDFGSAAVLPDDAPADAPLVAEDQQGTILQMSPERLRGEPHGPASDVWSVGVTIAELATGKHPFMSAAAADLAGDGGVTGRFWALASVIKHTASADECAAATDAALTQALANSSDVLRDFVRRAVHADPVRRATIAGLLEHPFVARGESDRSNGGGGSHTVPGPWVA</sequence>
<name>A0A7S1LGX3_NEODS</name>
<dbReference type="PANTHER" id="PTHR48013">
    <property type="entry name" value="DUAL SPECIFICITY MITOGEN-ACTIVATED PROTEIN KINASE KINASE 5-RELATED"/>
    <property type="match status" value="1"/>
</dbReference>